<keyword evidence="2" id="KW-1133">Transmembrane helix</keyword>
<organism evidence="3 4">
    <name type="scientific">Durusdinium trenchii</name>
    <dbReference type="NCBI Taxonomy" id="1381693"/>
    <lineage>
        <taxon>Eukaryota</taxon>
        <taxon>Sar</taxon>
        <taxon>Alveolata</taxon>
        <taxon>Dinophyceae</taxon>
        <taxon>Suessiales</taxon>
        <taxon>Symbiodiniaceae</taxon>
        <taxon>Durusdinium</taxon>
    </lineage>
</organism>
<gene>
    <name evidence="3" type="ORF">CCMP2556_LOCUS37359</name>
</gene>
<feature type="region of interest" description="Disordered" evidence="1">
    <location>
        <begin position="326"/>
        <end position="351"/>
    </location>
</feature>
<feature type="transmembrane region" description="Helical" evidence="2">
    <location>
        <begin position="207"/>
        <end position="229"/>
    </location>
</feature>
<evidence type="ECO:0000313" key="3">
    <source>
        <dbReference type="EMBL" id="CAK9075822.1"/>
    </source>
</evidence>
<feature type="transmembrane region" description="Helical" evidence="2">
    <location>
        <begin position="109"/>
        <end position="128"/>
    </location>
</feature>
<feature type="region of interest" description="Disordered" evidence="1">
    <location>
        <begin position="648"/>
        <end position="692"/>
    </location>
</feature>
<proteinExistence type="predicted"/>
<reference evidence="3 4" key="1">
    <citation type="submission" date="2024-02" db="EMBL/GenBank/DDBJ databases">
        <authorList>
            <person name="Chen Y."/>
            <person name="Shah S."/>
            <person name="Dougan E. K."/>
            <person name="Thang M."/>
            <person name="Chan C."/>
        </authorList>
    </citation>
    <scope>NUCLEOTIDE SEQUENCE [LARGE SCALE GENOMIC DNA]</scope>
</reference>
<keyword evidence="4" id="KW-1185">Reference proteome</keyword>
<feature type="compositionally biased region" description="Low complexity" evidence="1">
    <location>
        <begin position="394"/>
        <end position="414"/>
    </location>
</feature>
<feature type="transmembrane region" description="Helical" evidence="2">
    <location>
        <begin position="164"/>
        <end position="187"/>
    </location>
</feature>
<evidence type="ECO:0000313" key="4">
    <source>
        <dbReference type="Proteomes" id="UP001642484"/>
    </source>
</evidence>
<keyword evidence="2" id="KW-0472">Membrane</keyword>
<dbReference type="Proteomes" id="UP001642484">
    <property type="component" value="Unassembled WGS sequence"/>
</dbReference>
<sequence>MDTHEQKLMVLDGASWSMMEKSYILLFLLSYLIWYLQASIPDYRLDRAQPVLQFFRNSEEDKEAMTQKVEAEHLPMTRWVSTFLSIFLSGVMLLDVAVGPARSNHMQLYLDYGLYTCCLLCAIPAATTHLPLDSLFQTCFVAVAVGVAHTFISEPSSIVLATPVKLLQHICATAMLADCSFGALGFFSACVDLLRLYNSQLDGQKNLVFGIVLTELGSSLVTVVWTVLLREHMMREPDQQVVEVKQFFHEHSAARRMLAVLCDAQVYLGQDLNIISHCRGLAQLLMSTSSSKALEGRVFQDFLAPRDRPRFQTFVESAVQVFLDDDEGPEGDEHSMGFARSEGWKHRPTTPSSLQVHVVDSHGLLVAVELFHICVPGPDGKRGHFIGISEAENAMSSQASQSDSGSGQSSHHMQPNLNQLYQSQNSLQEIFAFKPASYQAQSESSKGPDAQGSSDAVSVVSSSSESSVTSANGLVGKLRACPEIEWGEIVVDAFCDRLSILEAHFRFNKAQSVEDSPAPSLLEWVWPSTRQKLHAAMSHGVNLLFAPPSANVTLLERRFDPIMFQLPFRMKNSSALVANNVELTLDKDSRAVPVSGARGCHGEAEALGLHGEENDPLQAAQDQRVGGASQGDPRPVWSSHFGSCFVSTQGRDNEMLPRSFASSKGSRPPSLSDRSDALEPIQELRNPRRRNR</sequence>
<evidence type="ECO:0000256" key="1">
    <source>
        <dbReference type="SAM" id="MobiDB-lite"/>
    </source>
</evidence>
<evidence type="ECO:0000256" key="2">
    <source>
        <dbReference type="SAM" id="Phobius"/>
    </source>
</evidence>
<feature type="transmembrane region" description="Helical" evidence="2">
    <location>
        <begin position="21"/>
        <end position="40"/>
    </location>
</feature>
<comment type="caution">
    <text evidence="3">The sequence shown here is derived from an EMBL/GenBank/DDBJ whole genome shotgun (WGS) entry which is preliminary data.</text>
</comment>
<feature type="region of interest" description="Disordered" evidence="1">
    <location>
        <begin position="393"/>
        <end position="414"/>
    </location>
</feature>
<protein>
    <submittedName>
        <fullName evidence="3">Uncharacterized protein</fullName>
    </submittedName>
</protein>
<dbReference type="EMBL" id="CAXAMN010023195">
    <property type="protein sequence ID" value="CAK9075822.1"/>
    <property type="molecule type" value="Genomic_DNA"/>
</dbReference>
<keyword evidence="2" id="KW-0812">Transmembrane</keyword>
<accession>A0ABP0PIG7</accession>
<name>A0ABP0PIG7_9DINO</name>
<feature type="transmembrane region" description="Helical" evidence="2">
    <location>
        <begin position="79"/>
        <end position="97"/>
    </location>
</feature>